<reference evidence="1 2" key="1">
    <citation type="submission" date="2019-10" db="EMBL/GenBank/DDBJ databases">
        <authorList>
            <person name="Palmer J.M."/>
        </authorList>
    </citation>
    <scope>NUCLEOTIDE SEQUENCE [LARGE SCALE GENOMIC DNA]</scope>
    <source>
        <strain evidence="1 2">TWF730</strain>
    </source>
</reference>
<comment type="caution">
    <text evidence="1">The sequence shown here is derived from an EMBL/GenBank/DDBJ whole genome shotgun (WGS) entry which is preliminary data.</text>
</comment>
<dbReference type="AlphaFoldDB" id="A0AAV9UQP8"/>
<gene>
    <name evidence="1" type="ORF">TWF730_010746</name>
</gene>
<evidence type="ECO:0000313" key="2">
    <source>
        <dbReference type="Proteomes" id="UP001373714"/>
    </source>
</evidence>
<protein>
    <submittedName>
        <fullName evidence="1">Uncharacterized protein</fullName>
    </submittedName>
</protein>
<sequence>MAVYTWKGDIYRIKSEHNDIHFEGAQEWRRTFFKSSEFRALQESKIRDIFQIPGNGARYSARQDSKKTQPPGAETRDWYDFHFPTGAVLFPFDFEAVPNPSSNSTNASKPPYLQLKRLGSERKRGGGLNGISVSNYRRIQDLKRGDRIILPNDSQIHILNKGVVPKGVLIVSRIGAQEGSGYAALQVRTFIDLKLYEFILPHHIRSLHLVETETNLMIKQSPNVLLPGYFVLRHAYLLKLEVEDWQHEDPTLRSKFPLYRFELAFIAENGTITKQKFLCPETVHESVERLNTSWQAGHDSREADFSNSKRWTLWLLKYIPSSISSQSKHMEARWTEAGTYQMLGWSFSGVLATGSVSMGAIQTSELTAATKVHEDNMYRLLGRKRTNEVQG</sequence>
<dbReference type="EMBL" id="JAVHNS010000008">
    <property type="protein sequence ID" value="KAK6346423.1"/>
    <property type="molecule type" value="Genomic_DNA"/>
</dbReference>
<keyword evidence="2" id="KW-1185">Reference proteome</keyword>
<name>A0AAV9UQP8_9PEZI</name>
<dbReference type="Proteomes" id="UP001373714">
    <property type="component" value="Unassembled WGS sequence"/>
</dbReference>
<organism evidence="1 2">
    <name type="scientific">Orbilia blumenaviensis</name>
    <dbReference type="NCBI Taxonomy" id="1796055"/>
    <lineage>
        <taxon>Eukaryota</taxon>
        <taxon>Fungi</taxon>
        <taxon>Dikarya</taxon>
        <taxon>Ascomycota</taxon>
        <taxon>Pezizomycotina</taxon>
        <taxon>Orbiliomycetes</taxon>
        <taxon>Orbiliales</taxon>
        <taxon>Orbiliaceae</taxon>
        <taxon>Orbilia</taxon>
    </lineage>
</organism>
<evidence type="ECO:0000313" key="1">
    <source>
        <dbReference type="EMBL" id="KAK6346423.1"/>
    </source>
</evidence>
<accession>A0AAV9UQP8</accession>
<proteinExistence type="predicted"/>